<keyword evidence="1" id="KW-1133">Transmembrane helix</keyword>
<dbReference type="OrthoDB" id="268801at2157"/>
<protein>
    <submittedName>
        <fullName evidence="2">Uncharacterized protein</fullName>
    </submittedName>
</protein>
<gene>
    <name evidence="2" type="ORF">DU500_06885</name>
</gene>
<keyword evidence="1" id="KW-0812">Transmembrane</keyword>
<dbReference type="KEGG" id="haj:DU500_06885"/>
<reference evidence="2 3" key="1">
    <citation type="submission" date="2018-07" db="EMBL/GenBank/DDBJ databases">
        <title>Genome sequences of Haloplanus sp. CBA1113.</title>
        <authorList>
            <person name="Kim Y.B."/>
            <person name="Roh S.W."/>
        </authorList>
    </citation>
    <scope>NUCLEOTIDE SEQUENCE [LARGE SCALE GENOMIC DNA]</scope>
    <source>
        <strain evidence="2 3">CBA1113</strain>
    </source>
</reference>
<keyword evidence="1" id="KW-0472">Membrane</keyword>
<proteinExistence type="predicted"/>
<dbReference type="GeneID" id="37283096"/>
<evidence type="ECO:0000313" key="2">
    <source>
        <dbReference type="EMBL" id="AXG06187.1"/>
    </source>
</evidence>
<name>A0A345E1W5_9EURY</name>
<evidence type="ECO:0000313" key="3">
    <source>
        <dbReference type="Proteomes" id="UP000253273"/>
    </source>
</evidence>
<evidence type="ECO:0000256" key="1">
    <source>
        <dbReference type="SAM" id="Phobius"/>
    </source>
</evidence>
<accession>A0A345E1W5</accession>
<feature type="transmembrane region" description="Helical" evidence="1">
    <location>
        <begin position="20"/>
        <end position="45"/>
    </location>
</feature>
<dbReference type="Proteomes" id="UP000253273">
    <property type="component" value="Chromosome"/>
</dbReference>
<dbReference type="RefSeq" id="WP_114585329.1">
    <property type="nucleotide sequence ID" value="NZ_CP031150.1"/>
</dbReference>
<dbReference type="AlphaFoldDB" id="A0A345E1W5"/>
<sequence>MAFVEYVPGMRKGATGRNIALGVVYVLALPILSTLAFVWVPVYVGTNYNGIARDLSSIPGISPDGGVRTGVVVFVYLVIISFGPRIVQWLIGM</sequence>
<feature type="transmembrane region" description="Helical" evidence="1">
    <location>
        <begin position="65"/>
        <end position="87"/>
    </location>
</feature>
<organism evidence="2 3">
    <name type="scientific">Haloplanus rubicundus</name>
    <dbReference type="NCBI Taxonomy" id="1547898"/>
    <lineage>
        <taxon>Archaea</taxon>
        <taxon>Methanobacteriati</taxon>
        <taxon>Methanobacteriota</taxon>
        <taxon>Stenosarchaea group</taxon>
        <taxon>Halobacteria</taxon>
        <taxon>Halobacteriales</taxon>
        <taxon>Haloferacaceae</taxon>
        <taxon>Haloplanus</taxon>
    </lineage>
</organism>
<dbReference type="EMBL" id="CP031150">
    <property type="protein sequence ID" value="AXG06187.1"/>
    <property type="molecule type" value="Genomic_DNA"/>
</dbReference>
<keyword evidence="3" id="KW-1185">Reference proteome</keyword>